<dbReference type="PROSITE" id="PS50835">
    <property type="entry name" value="IG_LIKE"/>
    <property type="match status" value="1"/>
</dbReference>
<protein>
    <submittedName>
        <fullName evidence="9">Por secretion system C-terminal sorting domain-containing protein</fullName>
    </submittedName>
</protein>
<proteinExistence type="predicted"/>
<dbReference type="Gene3D" id="2.60.40.10">
    <property type="entry name" value="Immunoglobulins"/>
    <property type="match status" value="2"/>
</dbReference>
<keyword evidence="7" id="KW-0998">Cell outer membrane</keyword>
<feature type="domain" description="Ig-like" evidence="8">
    <location>
        <begin position="485"/>
        <end position="568"/>
    </location>
</feature>
<evidence type="ECO:0000256" key="5">
    <source>
        <dbReference type="ARBA" id="ARBA00022729"/>
    </source>
</evidence>
<evidence type="ECO:0000313" key="10">
    <source>
        <dbReference type="Proteomes" id="UP000219452"/>
    </source>
</evidence>
<dbReference type="AlphaFoldDB" id="A0A286FAL6"/>
<dbReference type="Proteomes" id="UP000219452">
    <property type="component" value="Unassembled WGS sequence"/>
</dbReference>
<keyword evidence="6" id="KW-0472">Membrane</keyword>
<evidence type="ECO:0000259" key="8">
    <source>
        <dbReference type="PROSITE" id="PS50835"/>
    </source>
</evidence>
<evidence type="ECO:0000256" key="2">
    <source>
        <dbReference type="ARBA" id="ARBA00004442"/>
    </source>
</evidence>
<name>A0A286FAL6_9BACT</name>
<evidence type="ECO:0000313" key="9">
    <source>
        <dbReference type="EMBL" id="SOD80271.1"/>
    </source>
</evidence>
<dbReference type="GO" id="GO:0009279">
    <property type="term" value="C:cell outer membrane"/>
    <property type="evidence" value="ECO:0007669"/>
    <property type="project" value="UniProtKB-SubCell"/>
</dbReference>
<keyword evidence="10" id="KW-1185">Reference proteome</keyword>
<sequence>MKNTFTEYYVKISAALPGFLLGAALWLMSALSLRAQTIYVTPGGAGQQTGADWANALPGSQLQPQLAVASQGAEFRLAGGTYKPTNTGDRTLSFSIPSGVKVLGGFAGSGSNPDQRVDFANPDQPSSTTLSGDIDNDNLLDAENSNIVVQFRSVNEQTRLDGVVITGGYATVSIFFTGSVGGGAIYNNGYQGTSNPTLQNCVFIQNYTSGRGGAVFNDGGLRGFANPVFTNCRFANNQANQGGAIYNTAYAGTANPTFINCSFLANTAARGGAIYNYAEANGPFGPGGAGENRPLLVNSVFQANTASANGGVMFNETRGAGNPITEPTLVNCSLVGNSSPQGGAFYNIATPNTINNTQIFARPSLYNSILWNNGGTNTTVNIIFKNNAGGTSTGEGYISLYNCLVEPGANNSRNTDPQTKVINSSPFVSGSSVQLSPCSPAINTGNNSYYTDRSGPSTDLAGNPRIVGGTIDIGAYEFQGAPATPLAITQQPASQSTVVAGTTVETTVGLNGPADNYAWYKDGELVPGQTSATLRLTNVQTTQSGSYSLVATSACSSVTSTAFSLTVTPPLPASQRVAHLWLINADNNQPIQEIIVGQQIDLSQLPTRRINIQARTEPTEVGSVVFQLSGQQTRQQVENIAPYALFGDDNKGSYLPWTPALGSYTLTATPYSEAGGTGTASTPLTVSFTVVEPVNPQRLAHLYLINADTDQPIQELTNGQQLDLSLLPTKNLAIQAVTDPTVVGSVVFALSGQQSHQQVETIAPYALFGDNQGDYSGWTPPLGNYTLTATPFSGAGGTGSIGTALSVSFTVIESTMPAPQRLAHLYLINADTDQPIQELTDGQQLDLSKLPTKNLAIQAVTEPAVVGSVVFALSGRESRQQVETIAPYALFGDNQGDFLSWTPSLGSYTLKATPYSSVGGTGVAGTPLSISFTVINPAAARLGAERADLPTEKSWQVRVLGNPVTNNEVVVEVSGAQGQPLVYSLTDASGRSLHTQQVDQAGAVEQQRLSIGSSETGVLLLRVSTPTQSQVIKVLKAN</sequence>
<dbReference type="SUPFAM" id="SSF51126">
    <property type="entry name" value="Pectin lyase-like"/>
    <property type="match status" value="1"/>
</dbReference>
<dbReference type="OrthoDB" id="1491394at2"/>
<gene>
    <name evidence="9" type="ORF">SAMN06269250_1318</name>
</gene>
<evidence type="ECO:0000256" key="3">
    <source>
        <dbReference type="ARBA" id="ARBA00004613"/>
    </source>
</evidence>
<dbReference type="NCBIfam" id="NF041518">
    <property type="entry name" value="choice_anch_Q"/>
    <property type="match status" value="1"/>
</dbReference>
<evidence type="ECO:0000256" key="1">
    <source>
        <dbReference type="ARBA" id="ARBA00004196"/>
    </source>
</evidence>
<evidence type="ECO:0000256" key="7">
    <source>
        <dbReference type="ARBA" id="ARBA00023237"/>
    </source>
</evidence>
<dbReference type="InterPro" id="IPR013783">
    <property type="entry name" value="Ig-like_fold"/>
</dbReference>
<dbReference type="RefSeq" id="WP_097124973.1">
    <property type="nucleotide sequence ID" value="NZ_OCNH01000001.1"/>
</dbReference>
<keyword evidence="4" id="KW-0964">Secreted</keyword>
<dbReference type="SUPFAM" id="SSF48726">
    <property type="entry name" value="Immunoglobulin"/>
    <property type="match status" value="1"/>
</dbReference>
<dbReference type="EMBL" id="OCNH01000001">
    <property type="protein sequence ID" value="SOD80271.1"/>
    <property type="molecule type" value="Genomic_DNA"/>
</dbReference>
<dbReference type="InterPro" id="IPR036179">
    <property type="entry name" value="Ig-like_dom_sf"/>
</dbReference>
<dbReference type="InterPro" id="IPR059226">
    <property type="entry name" value="Choice_anch_Q_dom"/>
</dbReference>
<organism evidence="9 10">
    <name type="scientific">Spirosoma fluviale</name>
    <dbReference type="NCBI Taxonomy" id="1597977"/>
    <lineage>
        <taxon>Bacteria</taxon>
        <taxon>Pseudomonadati</taxon>
        <taxon>Bacteroidota</taxon>
        <taxon>Cytophagia</taxon>
        <taxon>Cytophagales</taxon>
        <taxon>Cytophagaceae</taxon>
        <taxon>Spirosoma</taxon>
    </lineage>
</organism>
<evidence type="ECO:0000256" key="6">
    <source>
        <dbReference type="ARBA" id="ARBA00023136"/>
    </source>
</evidence>
<dbReference type="Pfam" id="PF02415">
    <property type="entry name" value="Chlam_PMP"/>
    <property type="match status" value="1"/>
</dbReference>
<dbReference type="InterPro" id="IPR011050">
    <property type="entry name" value="Pectin_lyase_fold/virulence"/>
</dbReference>
<comment type="subcellular location">
    <subcellularLocation>
        <location evidence="1">Cell envelope</location>
    </subcellularLocation>
    <subcellularLocation>
        <location evidence="2">Cell outer membrane</location>
    </subcellularLocation>
    <subcellularLocation>
        <location evidence="3">Secreted</location>
    </subcellularLocation>
</comment>
<dbReference type="InterPro" id="IPR003368">
    <property type="entry name" value="POMP_repeat"/>
</dbReference>
<accession>A0A286FAL6</accession>
<evidence type="ECO:0000256" key="4">
    <source>
        <dbReference type="ARBA" id="ARBA00022525"/>
    </source>
</evidence>
<reference evidence="10" key="1">
    <citation type="submission" date="2017-09" db="EMBL/GenBank/DDBJ databases">
        <authorList>
            <person name="Varghese N."/>
            <person name="Submissions S."/>
        </authorList>
    </citation>
    <scope>NUCLEOTIDE SEQUENCE [LARGE SCALE GENOMIC DNA]</scope>
    <source>
        <strain evidence="10">DSM 29961</strain>
    </source>
</reference>
<dbReference type="GO" id="GO:0005576">
    <property type="term" value="C:extracellular region"/>
    <property type="evidence" value="ECO:0007669"/>
    <property type="project" value="UniProtKB-SubCell"/>
</dbReference>
<dbReference type="InterPro" id="IPR007110">
    <property type="entry name" value="Ig-like_dom"/>
</dbReference>
<keyword evidence="5" id="KW-0732">Signal</keyword>